<feature type="region of interest" description="Disordered" evidence="7">
    <location>
        <begin position="706"/>
        <end position="725"/>
    </location>
</feature>
<reference evidence="9" key="1">
    <citation type="submission" date="2021-02" db="EMBL/GenBank/DDBJ databases">
        <authorList>
            <person name="Dougan E. K."/>
            <person name="Rhodes N."/>
            <person name="Thang M."/>
            <person name="Chan C."/>
        </authorList>
    </citation>
    <scope>NUCLEOTIDE SEQUENCE</scope>
</reference>
<comment type="catalytic activity">
    <reaction evidence="1">
        <text>S-ubiquitinyl-[E2 ubiquitin-conjugating enzyme]-L-cysteine + [acceptor protein]-L-lysine = [E2 ubiquitin-conjugating enzyme]-L-cysteine + N(6)-ubiquitinyl-[acceptor protein]-L-lysine.</text>
        <dbReference type="EC" id="2.3.2.26"/>
    </reaction>
</comment>
<dbReference type="Gene3D" id="3.90.1750.10">
    <property type="entry name" value="Hect, E3 ligase catalytic domains"/>
    <property type="match status" value="1"/>
</dbReference>
<keyword evidence="5 6" id="KW-0833">Ubl conjugation pathway</keyword>
<feature type="compositionally biased region" description="Acidic residues" evidence="7">
    <location>
        <begin position="1242"/>
        <end position="1252"/>
    </location>
</feature>
<dbReference type="EC" id="2.3.2.26" evidence="3"/>
<evidence type="ECO:0000256" key="4">
    <source>
        <dbReference type="ARBA" id="ARBA00022679"/>
    </source>
</evidence>
<feature type="region of interest" description="Disordered" evidence="7">
    <location>
        <begin position="1241"/>
        <end position="1266"/>
    </location>
</feature>
<dbReference type="SUPFAM" id="SSF56204">
    <property type="entry name" value="Hect, E3 ligase catalytic domain"/>
    <property type="match status" value="1"/>
</dbReference>
<dbReference type="SUPFAM" id="SSF48452">
    <property type="entry name" value="TPR-like"/>
    <property type="match status" value="1"/>
</dbReference>
<dbReference type="PROSITE" id="PS50237">
    <property type="entry name" value="HECT"/>
    <property type="match status" value="1"/>
</dbReference>
<proteinExistence type="predicted"/>
<dbReference type="Gene3D" id="1.25.40.10">
    <property type="entry name" value="Tetratricopeptide repeat domain"/>
    <property type="match status" value="1"/>
</dbReference>
<evidence type="ECO:0000256" key="5">
    <source>
        <dbReference type="ARBA" id="ARBA00022786"/>
    </source>
</evidence>
<evidence type="ECO:0000256" key="7">
    <source>
        <dbReference type="SAM" id="MobiDB-lite"/>
    </source>
</evidence>
<dbReference type="InterPro" id="IPR003137">
    <property type="entry name" value="PA_domain"/>
</dbReference>
<feature type="active site" description="Glycyl thioester intermediate" evidence="6">
    <location>
        <position position="1440"/>
    </location>
</feature>
<dbReference type="InterPro" id="IPR050409">
    <property type="entry name" value="E3_ubiq-protein_ligase"/>
</dbReference>
<dbReference type="PANTHER" id="PTHR11254">
    <property type="entry name" value="HECT DOMAIN UBIQUITIN-PROTEIN LIGASE"/>
    <property type="match status" value="1"/>
</dbReference>
<dbReference type="Pfam" id="PF00632">
    <property type="entry name" value="HECT"/>
    <property type="match status" value="1"/>
</dbReference>
<gene>
    <name evidence="9" type="primary">hace1</name>
    <name evidence="9" type="ORF">SPIL2461_LOCUS10383</name>
</gene>
<feature type="compositionally biased region" description="Low complexity" evidence="7">
    <location>
        <begin position="710"/>
        <end position="723"/>
    </location>
</feature>
<keyword evidence="4" id="KW-0808">Transferase</keyword>
<evidence type="ECO:0000256" key="3">
    <source>
        <dbReference type="ARBA" id="ARBA00012485"/>
    </source>
</evidence>
<dbReference type="OrthoDB" id="8068875at2759"/>
<comment type="pathway">
    <text evidence="2">Protein modification; protein ubiquitination.</text>
</comment>
<comment type="caution">
    <text evidence="9">The sequence shown here is derived from an EMBL/GenBank/DDBJ whole genome shotgun (WGS) entry which is preliminary data.</text>
</comment>
<dbReference type="Gene3D" id="3.50.30.30">
    <property type="match status" value="1"/>
</dbReference>
<feature type="domain" description="HECT" evidence="8">
    <location>
        <begin position="1095"/>
        <end position="1473"/>
    </location>
</feature>
<feature type="region of interest" description="Disordered" evidence="7">
    <location>
        <begin position="844"/>
        <end position="863"/>
    </location>
</feature>
<dbReference type="GO" id="GO:0005737">
    <property type="term" value="C:cytoplasm"/>
    <property type="evidence" value="ECO:0007669"/>
    <property type="project" value="TreeGrafter"/>
</dbReference>
<organism evidence="9 10">
    <name type="scientific">Symbiodinium pilosum</name>
    <name type="common">Dinoflagellate</name>
    <dbReference type="NCBI Taxonomy" id="2952"/>
    <lineage>
        <taxon>Eukaryota</taxon>
        <taxon>Sar</taxon>
        <taxon>Alveolata</taxon>
        <taxon>Dinophyceae</taxon>
        <taxon>Suessiales</taxon>
        <taxon>Symbiodiniaceae</taxon>
        <taxon>Symbiodinium</taxon>
    </lineage>
</organism>
<dbReference type="InterPro" id="IPR011990">
    <property type="entry name" value="TPR-like_helical_dom_sf"/>
</dbReference>
<dbReference type="SMART" id="SM00119">
    <property type="entry name" value="HECTc"/>
    <property type="match status" value="1"/>
</dbReference>
<dbReference type="Gene3D" id="3.30.2410.10">
    <property type="entry name" value="Hect, E3 ligase catalytic domain"/>
    <property type="match status" value="1"/>
</dbReference>
<protein>
    <recommendedName>
        <fullName evidence="3">HECT-type E3 ubiquitin transferase</fullName>
        <ecNumber evidence="3">2.3.2.26</ecNumber>
    </recommendedName>
</protein>
<dbReference type="GO" id="GO:0061630">
    <property type="term" value="F:ubiquitin protein ligase activity"/>
    <property type="evidence" value="ECO:0007669"/>
    <property type="project" value="UniProtKB-EC"/>
</dbReference>
<dbReference type="PANTHER" id="PTHR11254:SF440">
    <property type="entry name" value="E3 UBIQUITIN-PROTEIN LIGASE NEDD-4"/>
    <property type="match status" value="1"/>
</dbReference>
<dbReference type="InterPro" id="IPR019734">
    <property type="entry name" value="TPR_rpt"/>
</dbReference>
<dbReference type="Proteomes" id="UP000649617">
    <property type="component" value="Unassembled WGS sequence"/>
</dbReference>
<evidence type="ECO:0000256" key="2">
    <source>
        <dbReference type="ARBA" id="ARBA00004906"/>
    </source>
</evidence>
<dbReference type="EMBL" id="CAJNIZ010019191">
    <property type="protein sequence ID" value="CAE7422749.1"/>
    <property type="molecule type" value="Genomic_DNA"/>
</dbReference>
<evidence type="ECO:0000259" key="8">
    <source>
        <dbReference type="PROSITE" id="PS50237"/>
    </source>
</evidence>
<name>A0A812R6H3_SYMPI</name>
<evidence type="ECO:0000256" key="1">
    <source>
        <dbReference type="ARBA" id="ARBA00000885"/>
    </source>
</evidence>
<evidence type="ECO:0000313" key="10">
    <source>
        <dbReference type="Proteomes" id="UP000649617"/>
    </source>
</evidence>
<dbReference type="GO" id="GO:0006511">
    <property type="term" value="P:ubiquitin-dependent protein catabolic process"/>
    <property type="evidence" value="ECO:0007669"/>
    <property type="project" value="TreeGrafter"/>
</dbReference>
<feature type="compositionally biased region" description="Polar residues" evidence="7">
    <location>
        <begin position="847"/>
        <end position="863"/>
    </location>
</feature>
<accession>A0A812R6H3</accession>
<keyword evidence="10" id="KW-1185">Reference proteome</keyword>
<sequence>MPWFREPQVILSRLVGLSTTLSALWLCRKVGCWAKSLGRLGALILRFVRRGRLSRRPPDYGHLLMVPLYPGNHPSPQAASDSQSLAERARFADNLDQALALLGEAVLLNPPDPGVYLARAQAHHESKMHIEALDDAETCVSLDSKCLDGWLAKGKAELALGRAADAAASFQAGLALEPGHTELARQLAAVQAEPPPNILQQFKELVFAARLGLENLFRTLEDPQRTTDAFVDSNAEVLDAQIALLAQTLHVNTSVLFDSPRLCDAYEQIVHACAQLVSGAPKSFSTKLQNARSIVEGLSLALRVGWQIHHGLAKHAASALIMLATCPSADDGLRRLAVRQLLGGLLRWLVDARPEPEREVEEVCGCSCAVPWKAAACYLERLFEIGRPMALIQYECENWPDTVQLCQWLTLSVRDYHATPLGLVALLQMPGVAAAAMKTQARVDFFIAPHLFGEEFGGDEDDIYEEAEDEPMEETPEETWEAARANNVPWWRAAQMSRQPLRAWRQQMRFAAAAVAAADSSDHDSDLASIPLPAMPSSGDAGAANSSRGPGADISRILGTLGNDPNLASILNAASSAGIPTLFRWIPDPPPPPPQRLGEWLMNSLGYLFLFIEGDALFTVYACRALKTLAKADPDGDGQSRLLRGMWLGVPLLSKLSLAACTNTAALDLLHCLFEAKCPAARAGIRCAARSLAHALASDALPNEQDSDIHMASSSSASSQDMQDMSEEAPIFDADAGHAPPEIDGVLAQNILTGHEDDLVPSWAEFHHELFQELACPTVDKAHAPELVTLANFESKASLLAEQATIHSAGDPGSLESEADKKYSCAAVPAAWNRNVLAAIDPESPEETLNSEPSANSDFGSPPGWQTVSAQQLLLFHELDGFPVGSADYIQDSRMKNKAVLMSRRSIRSSQKVHNWAQAVSSAEQAGASAVIVFNDLDAMEPFRMGLFGEKLPSIPAFMISGKDGVTLGARSRDSEVVIVRSVLTSASSPSPPPWPLAGGRIADIAQAWSLLEALSAHGEPTDDLEKLLLRMSVPEKRVWLTRRLVRHHRAQQATNTDGDLAEPPLAFVESDRWLSVEKQLESLRQQFTEKTGIGSPDICGDFEVRFRGEQGVGSAVVREWMDIVARDVYLQPRLRLLRSFDQRQTFWPDAAATFCNKGWQMDFEILGCLVGLALWQNCTLDLPLHPHVCALLFGFPSERLTTTLSEMDEELFRHKVQWLLANPINQLGIELTFSDPLGTEEAVETNEEDTEGKEQADESMQSRPSLPPLVYVRNRLAGDDRSCELEPLPKVGSAEVALWEDQDLEAKVVTDENKQSFVESLTEELRQEMHSLLTPVEIAQLLSGLGGKLSVEDWEQHTSYTHGLSKQSEVVGWFWRVVKDWATSEESLLPQLLQFVTGSARVPVGGFSELVGFNGAKHAFTLAGAAHLSKQALPVAHTCICTLDMPPYEDFETCRHKMTQMLRLGRAHFDEGAGQPEGEE</sequence>
<feature type="region of interest" description="Disordered" evidence="7">
    <location>
        <begin position="525"/>
        <end position="549"/>
    </location>
</feature>
<evidence type="ECO:0000313" key="9">
    <source>
        <dbReference type="EMBL" id="CAE7422749.1"/>
    </source>
</evidence>
<dbReference type="InterPro" id="IPR000569">
    <property type="entry name" value="HECT_dom"/>
</dbReference>
<dbReference type="CDD" id="cd00538">
    <property type="entry name" value="PA"/>
    <property type="match status" value="1"/>
</dbReference>
<dbReference type="Pfam" id="PF02225">
    <property type="entry name" value="PA"/>
    <property type="match status" value="1"/>
</dbReference>
<evidence type="ECO:0000256" key="6">
    <source>
        <dbReference type="PROSITE-ProRule" id="PRU00104"/>
    </source>
</evidence>
<dbReference type="InterPro" id="IPR035983">
    <property type="entry name" value="Hect_E3_ubiquitin_ligase"/>
</dbReference>
<dbReference type="GO" id="GO:0016567">
    <property type="term" value="P:protein ubiquitination"/>
    <property type="evidence" value="ECO:0007669"/>
    <property type="project" value="TreeGrafter"/>
</dbReference>
<dbReference type="SMART" id="SM00028">
    <property type="entry name" value="TPR"/>
    <property type="match status" value="2"/>
</dbReference>